<keyword evidence="3" id="KW-0349">Heme</keyword>
<dbReference type="PANTHER" id="PTHR30521:SF4">
    <property type="entry name" value="DEFERROCHELATASE"/>
    <property type="match status" value="1"/>
</dbReference>
<evidence type="ECO:0000256" key="7">
    <source>
        <dbReference type="ARBA" id="ARBA00025737"/>
    </source>
</evidence>
<dbReference type="SUPFAM" id="SSF54909">
    <property type="entry name" value="Dimeric alpha+beta barrel"/>
    <property type="match status" value="1"/>
</dbReference>
<dbReference type="GO" id="GO:0004601">
    <property type="term" value="F:peroxidase activity"/>
    <property type="evidence" value="ECO:0007669"/>
    <property type="project" value="UniProtKB-KW"/>
</dbReference>
<comment type="cofactor">
    <cofactor evidence="1">
        <name>heme b</name>
        <dbReference type="ChEBI" id="CHEBI:60344"/>
    </cofactor>
</comment>
<evidence type="ECO:0000259" key="8">
    <source>
        <dbReference type="Pfam" id="PF21105"/>
    </source>
</evidence>
<keyword evidence="5" id="KW-0560">Oxidoreductase</keyword>
<reference evidence="9 10" key="1">
    <citation type="submission" date="2024-01" db="EMBL/GenBank/DDBJ databases">
        <title>A draft genome for a cacao thread blight-causing isolate of Paramarasmius palmivorus.</title>
        <authorList>
            <person name="Baruah I.K."/>
            <person name="Bukari Y."/>
            <person name="Amoako-Attah I."/>
            <person name="Meinhardt L.W."/>
            <person name="Bailey B.A."/>
            <person name="Cohen S.P."/>
        </authorList>
    </citation>
    <scope>NUCLEOTIDE SEQUENCE [LARGE SCALE GENOMIC DNA]</scope>
    <source>
        <strain evidence="9 10">GH-12</strain>
    </source>
</reference>
<evidence type="ECO:0000256" key="6">
    <source>
        <dbReference type="ARBA" id="ARBA00023004"/>
    </source>
</evidence>
<dbReference type="AlphaFoldDB" id="A0AAW0DHX0"/>
<dbReference type="InterPro" id="IPR049509">
    <property type="entry name" value="DyP_N"/>
</dbReference>
<dbReference type="GO" id="GO:0020037">
    <property type="term" value="F:heme binding"/>
    <property type="evidence" value="ECO:0007669"/>
    <property type="project" value="InterPro"/>
</dbReference>
<evidence type="ECO:0000256" key="4">
    <source>
        <dbReference type="ARBA" id="ARBA00022723"/>
    </source>
</evidence>
<dbReference type="EMBL" id="JAYKXP010000012">
    <property type="protein sequence ID" value="KAK7051605.1"/>
    <property type="molecule type" value="Genomic_DNA"/>
</dbReference>
<keyword evidence="2" id="KW-0575">Peroxidase</keyword>
<evidence type="ECO:0000313" key="10">
    <source>
        <dbReference type="Proteomes" id="UP001383192"/>
    </source>
</evidence>
<organism evidence="9 10">
    <name type="scientific">Paramarasmius palmivorus</name>
    <dbReference type="NCBI Taxonomy" id="297713"/>
    <lineage>
        <taxon>Eukaryota</taxon>
        <taxon>Fungi</taxon>
        <taxon>Dikarya</taxon>
        <taxon>Basidiomycota</taxon>
        <taxon>Agaricomycotina</taxon>
        <taxon>Agaricomycetes</taxon>
        <taxon>Agaricomycetidae</taxon>
        <taxon>Agaricales</taxon>
        <taxon>Marasmiineae</taxon>
        <taxon>Marasmiaceae</taxon>
        <taxon>Paramarasmius</taxon>
    </lineage>
</organism>
<dbReference type="Proteomes" id="UP001383192">
    <property type="component" value="Unassembled WGS sequence"/>
</dbReference>
<protein>
    <recommendedName>
        <fullName evidence="8">DyP dimeric alpha+beta barrel domain-containing protein</fullName>
    </recommendedName>
</protein>
<accession>A0AAW0DHX0</accession>
<gene>
    <name evidence="9" type="ORF">VNI00_004584</name>
</gene>
<keyword evidence="10" id="KW-1185">Reference proteome</keyword>
<evidence type="ECO:0000313" key="9">
    <source>
        <dbReference type="EMBL" id="KAK7051605.1"/>
    </source>
</evidence>
<dbReference type="InterPro" id="IPR011008">
    <property type="entry name" value="Dimeric_a/b-barrel"/>
</dbReference>
<dbReference type="Pfam" id="PF21105">
    <property type="entry name" value="DyP_N"/>
    <property type="match status" value="1"/>
</dbReference>
<dbReference type="NCBIfam" id="TIGR01413">
    <property type="entry name" value="Dyp_perox_fam"/>
    <property type="match status" value="1"/>
</dbReference>
<dbReference type="PROSITE" id="PS51404">
    <property type="entry name" value="DYP_PEROXIDASE"/>
    <property type="match status" value="1"/>
</dbReference>
<evidence type="ECO:0000256" key="3">
    <source>
        <dbReference type="ARBA" id="ARBA00022617"/>
    </source>
</evidence>
<evidence type="ECO:0000256" key="5">
    <source>
        <dbReference type="ARBA" id="ARBA00023002"/>
    </source>
</evidence>
<keyword evidence="6" id="KW-0408">Iron</keyword>
<feature type="domain" description="DyP dimeric alpha+beta barrel" evidence="8">
    <location>
        <begin position="44"/>
        <end position="200"/>
    </location>
</feature>
<evidence type="ECO:0000256" key="1">
    <source>
        <dbReference type="ARBA" id="ARBA00001970"/>
    </source>
</evidence>
<evidence type="ECO:0000256" key="2">
    <source>
        <dbReference type="ARBA" id="ARBA00022559"/>
    </source>
</evidence>
<dbReference type="PANTHER" id="PTHR30521">
    <property type="entry name" value="DEFERROCHELATASE/PEROXIDASE"/>
    <property type="match status" value="1"/>
</dbReference>
<comment type="similarity">
    <text evidence="7">Belongs to the DyP-type peroxidase family.</text>
</comment>
<sequence>MHTAQVIPKPSLLKRRALVPVPHVLLGEHKTTADDGTPLPDLNNVQGDVIFMFPKRWEQFMFFKITNVVQFRKALGVYAPMITSSAQTALNIDAIDKSGGANLDIVSYGFAITKSGLKALGITEKLNEPHFDQGSLINEKAQLGDMREYDPVFNGDGVNDGIVVVTARTEETCKKAMDGIKIIFKDSVTVLCTYEGRVRPGEAEHFGWRDGISQPAPKEIVHPKPGQRVVKPGVLVLGFPGDPVYDVKGMRPTFTKEGSFMVFRKLEQNVLFLEDYTNQNWTFIPANVPGDKPLDEDERKGLFGARIVGRFKSGVPLALSPYREDTKYLQPDYINNFDYTEPNGRCPFSAHVRKTAPRQLQPIVSKEYLDASVLVRAGIPYGDEISDKEREEWAKLSPSERENAKSPRGLLFVCYQSSIDNGFFRQQAGFANNDFFPITGLVPQKIGQDPILGGPKPVTGTQGEVDISQDGEVTMQVINKKGDKYEVDGFAKKIDPSVVSYEQKFFVTSRGGEYYFIPSISTVKGWGT</sequence>
<dbReference type="GO" id="GO:0005829">
    <property type="term" value="C:cytosol"/>
    <property type="evidence" value="ECO:0007669"/>
    <property type="project" value="TreeGrafter"/>
</dbReference>
<dbReference type="InterPro" id="IPR006314">
    <property type="entry name" value="Dyp_peroxidase"/>
</dbReference>
<name>A0AAW0DHX0_9AGAR</name>
<keyword evidence="4" id="KW-0479">Metal-binding</keyword>
<comment type="caution">
    <text evidence="9">The sequence shown here is derived from an EMBL/GenBank/DDBJ whole genome shotgun (WGS) entry which is preliminary data.</text>
</comment>
<proteinExistence type="inferred from homology"/>
<dbReference type="GO" id="GO:0046872">
    <property type="term" value="F:metal ion binding"/>
    <property type="evidence" value="ECO:0007669"/>
    <property type="project" value="UniProtKB-KW"/>
</dbReference>